<dbReference type="CDD" id="cd03230">
    <property type="entry name" value="ABC_DR_subfamily_A"/>
    <property type="match status" value="1"/>
</dbReference>
<gene>
    <name evidence="5" type="ORF">CHL78_008500</name>
</gene>
<name>A0A255IMY2_9FIRM</name>
<evidence type="ECO:0000256" key="2">
    <source>
        <dbReference type="ARBA" id="ARBA00022741"/>
    </source>
</evidence>
<dbReference type="InterPro" id="IPR051782">
    <property type="entry name" value="ABC_Transporter_VariousFunc"/>
</dbReference>
<dbReference type="Gene3D" id="3.40.50.300">
    <property type="entry name" value="P-loop containing nucleotide triphosphate hydrolases"/>
    <property type="match status" value="1"/>
</dbReference>
<dbReference type="InterPro" id="IPR027417">
    <property type="entry name" value="P-loop_NTPase"/>
</dbReference>
<dbReference type="PANTHER" id="PTHR42939:SF3">
    <property type="entry name" value="ABC TRANSPORTER ATP-BINDING COMPONENT"/>
    <property type="match status" value="1"/>
</dbReference>
<dbReference type="Pfam" id="PF00005">
    <property type="entry name" value="ABC_tran"/>
    <property type="match status" value="1"/>
</dbReference>
<dbReference type="EMBL" id="NOJY02000011">
    <property type="protein sequence ID" value="RDY27750.1"/>
    <property type="molecule type" value="Genomic_DNA"/>
</dbReference>
<keyword evidence="6" id="KW-1185">Reference proteome</keyword>
<evidence type="ECO:0000256" key="3">
    <source>
        <dbReference type="ARBA" id="ARBA00022840"/>
    </source>
</evidence>
<reference evidence="5 6" key="1">
    <citation type="journal article" date="2017" name="Genome Announc.">
        <title>Draft Genome Sequence of Romboutsia weinsteinii sp. nov. Strain CCRI-19649(T) Isolated from Surface Water.</title>
        <authorList>
            <person name="Maheux A.F."/>
            <person name="Boudreau D.K."/>
            <person name="Berube E."/>
            <person name="Boissinot M."/>
            <person name="Cantin P."/>
            <person name="Raymond F."/>
            <person name="Corbeil J."/>
            <person name="Omar R.F."/>
            <person name="Bergeron M.G."/>
        </authorList>
    </citation>
    <scope>NUCLEOTIDE SEQUENCE [LARGE SCALE GENOMIC DNA]</scope>
    <source>
        <strain evidence="5 6">CCRI-19649</strain>
    </source>
</reference>
<dbReference type="GO" id="GO:0016887">
    <property type="term" value="F:ATP hydrolysis activity"/>
    <property type="evidence" value="ECO:0007669"/>
    <property type="project" value="InterPro"/>
</dbReference>
<dbReference type="RefSeq" id="WP_094367064.1">
    <property type="nucleotide sequence ID" value="NZ_NOJY02000011.1"/>
</dbReference>
<dbReference type="InterPro" id="IPR003593">
    <property type="entry name" value="AAA+_ATPase"/>
</dbReference>
<dbReference type="InterPro" id="IPR017871">
    <property type="entry name" value="ABC_transporter-like_CS"/>
</dbReference>
<keyword evidence="2" id="KW-0547">Nucleotide-binding</keyword>
<dbReference type="PROSITE" id="PS00211">
    <property type="entry name" value="ABC_TRANSPORTER_1"/>
    <property type="match status" value="1"/>
</dbReference>
<evidence type="ECO:0000256" key="1">
    <source>
        <dbReference type="ARBA" id="ARBA00022448"/>
    </source>
</evidence>
<dbReference type="PROSITE" id="PS50893">
    <property type="entry name" value="ABC_TRANSPORTER_2"/>
    <property type="match status" value="1"/>
</dbReference>
<dbReference type="PANTHER" id="PTHR42939">
    <property type="entry name" value="ABC TRANSPORTER ATP-BINDING PROTEIN ALBC-RELATED"/>
    <property type="match status" value="1"/>
</dbReference>
<dbReference type="Proteomes" id="UP000215694">
    <property type="component" value="Unassembled WGS sequence"/>
</dbReference>
<accession>A0A255IMY2</accession>
<proteinExistence type="predicted"/>
<dbReference type="AlphaFoldDB" id="A0A255IMY2"/>
<comment type="caution">
    <text evidence="5">The sequence shown here is derived from an EMBL/GenBank/DDBJ whole genome shotgun (WGS) entry which is preliminary data.</text>
</comment>
<evidence type="ECO:0000313" key="5">
    <source>
        <dbReference type="EMBL" id="RDY27750.1"/>
    </source>
</evidence>
<organism evidence="5 6">
    <name type="scientific">Romboutsia weinsteinii</name>
    <dbReference type="NCBI Taxonomy" id="2020949"/>
    <lineage>
        <taxon>Bacteria</taxon>
        <taxon>Bacillati</taxon>
        <taxon>Bacillota</taxon>
        <taxon>Clostridia</taxon>
        <taxon>Peptostreptococcales</taxon>
        <taxon>Peptostreptococcaceae</taxon>
        <taxon>Romboutsia</taxon>
    </lineage>
</organism>
<dbReference type="GO" id="GO:0005524">
    <property type="term" value="F:ATP binding"/>
    <property type="evidence" value="ECO:0007669"/>
    <property type="project" value="UniProtKB-KW"/>
</dbReference>
<dbReference type="InterPro" id="IPR003439">
    <property type="entry name" value="ABC_transporter-like_ATP-bd"/>
</dbReference>
<evidence type="ECO:0000313" key="6">
    <source>
        <dbReference type="Proteomes" id="UP000215694"/>
    </source>
</evidence>
<feature type="domain" description="ABC transporter" evidence="4">
    <location>
        <begin position="5"/>
        <end position="230"/>
    </location>
</feature>
<keyword evidence="3 5" id="KW-0067">ATP-binding</keyword>
<evidence type="ECO:0000259" key="4">
    <source>
        <dbReference type="PROSITE" id="PS50893"/>
    </source>
</evidence>
<dbReference type="OrthoDB" id="9804819at2"/>
<protein>
    <submittedName>
        <fullName evidence="5">ABC transporter ATP-binding protein</fullName>
    </submittedName>
</protein>
<sequence length="281" mass="32008">MKNILEISNVSKSYDGFKLDNLNLNLPYGCIMGVIGENGAGKSTTIKLILDLIHKDSGSIKIFGKDYKSITKIEKEEIGVVLDGSHLPEKLNLKEIKSVMKNIYRTWDDEIFDTYINKFSLPGKKIIQEYSKGMKMKLSIAIALSHNPTLLILDEATGGLDPVVRDEILDVFWDFVQDENHSVLISSHILSDLEKICDYISFIHKGKLIFCESKEILSEKYGLLKCSEEDLKYLDKQDIISYRRNQFSVEALVIKDKIPKELIIDNATVEDIMLYHVREGV</sequence>
<dbReference type="SUPFAM" id="SSF52540">
    <property type="entry name" value="P-loop containing nucleoside triphosphate hydrolases"/>
    <property type="match status" value="1"/>
</dbReference>
<keyword evidence="1" id="KW-0813">Transport</keyword>
<dbReference type="SMART" id="SM00382">
    <property type="entry name" value="AAA"/>
    <property type="match status" value="1"/>
</dbReference>